<dbReference type="InterPro" id="IPR029026">
    <property type="entry name" value="tRNA_m1G_MTases_N"/>
</dbReference>
<keyword evidence="2 4" id="KW-0808">Transferase</keyword>
<dbReference type="GO" id="GO:0008173">
    <property type="term" value="F:RNA methyltransferase activity"/>
    <property type="evidence" value="ECO:0007669"/>
    <property type="project" value="InterPro"/>
</dbReference>
<name>A0A3D2X432_9FIRM</name>
<sequence>MEPIKPYKKSFEYSYTLGAFPTIEMIKSRPDIVKGVYIHSTFTDREHLESICKENHIPVLQGDKTIAKVSDKENVFVVGVFEKYTCTVDTTKSQIVLVNPSNMGNLGTILRTAVGFGIHDVVFIEPGADVFNPKVVRSSMGALFRLRHQYFESFSEYQKQNPNHEIFTFMLNGKKPLTINDCPKPKLFSLVFGNEATGLDDSYLSVGTSIIIPQSEEVDSLNLTIAVGIGTYLFTQNS</sequence>
<accession>A0A3D2X432</accession>
<dbReference type="PANTHER" id="PTHR43191">
    <property type="entry name" value="RRNA METHYLTRANSFERASE 3"/>
    <property type="match status" value="1"/>
</dbReference>
<reference evidence="4 5" key="1">
    <citation type="journal article" date="2018" name="Nat. Biotechnol.">
        <title>A standardized bacterial taxonomy based on genome phylogeny substantially revises the tree of life.</title>
        <authorList>
            <person name="Parks D.H."/>
            <person name="Chuvochina M."/>
            <person name="Waite D.W."/>
            <person name="Rinke C."/>
            <person name="Skarshewski A."/>
            <person name="Chaumeil P.A."/>
            <person name="Hugenholtz P."/>
        </authorList>
    </citation>
    <scope>NUCLEOTIDE SEQUENCE [LARGE SCALE GENOMIC DNA]</scope>
    <source>
        <strain evidence="4">UBA11728</strain>
    </source>
</reference>
<dbReference type="Proteomes" id="UP000262969">
    <property type="component" value="Unassembled WGS sequence"/>
</dbReference>
<protein>
    <submittedName>
        <fullName evidence="4">TrmH family RNA methyltransferase</fullName>
    </submittedName>
</protein>
<organism evidence="4 5">
    <name type="scientific">Lachnoclostridium phytofermentans</name>
    <dbReference type="NCBI Taxonomy" id="66219"/>
    <lineage>
        <taxon>Bacteria</taxon>
        <taxon>Bacillati</taxon>
        <taxon>Bacillota</taxon>
        <taxon>Clostridia</taxon>
        <taxon>Lachnospirales</taxon>
        <taxon>Lachnospiraceae</taxon>
    </lineage>
</organism>
<dbReference type="GO" id="GO:0032259">
    <property type="term" value="P:methylation"/>
    <property type="evidence" value="ECO:0007669"/>
    <property type="project" value="UniProtKB-KW"/>
</dbReference>
<evidence type="ECO:0000259" key="3">
    <source>
        <dbReference type="Pfam" id="PF00588"/>
    </source>
</evidence>
<dbReference type="CDD" id="cd18082">
    <property type="entry name" value="SpoU-like_family"/>
    <property type="match status" value="1"/>
</dbReference>
<evidence type="ECO:0000256" key="1">
    <source>
        <dbReference type="ARBA" id="ARBA00022603"/>
    </source>
</evidence>
<evidence type="ECO:0000313" key="4">
    <source>
        <dbReference type="EMBL" id="HCL01393.1"/>
    </source>
</evidence>
<proteinExistence type="predicted"/>
<comment type="caution">
    <text evidence="4">The sequence shown here is derived from an EMBL/GenBank/DDBJ whole genome shotgun (WGS) entry which is preliminary data.</text>
</comment>
<evidence type="ECO:0000256" key="2">
    <source>
        <dbReference type="ARBA" id="ARBA00022679"/>
    </source>
</evidence>
<gene>
    <name evidence="4" type="ORF">DHW61_03095</name>
</gene>
<dbReference type="GO" id="GO:0006396">
    <property type="term" value="P:RNA processing"/>
    <property type="evidence" value="ECO:0007669"/>
    <property type="project" value="InterPro"/>
</dbReference>
<keyword evidence="1 4" id="KW-0489">Methyltransferase</keyword>
<feature type="domain" description="tRNA/rRNA methyltransferase SpoU type" evidence="3">
    <location>
        <begin position="94"/>
        <end position="232"/>
    </location>
</feature>
<dbReference type="EMBL" id="DPVV01000111">
    <property type="protein sequence ID" value="HCL01393.1"/>
    <property type="molecule type" value="Genomic_DNA"/>
</dbReference>
<dbReference type="InterPro" id="IPR001537">
    <property type="entry name" value="SpoU_MeTrfase"/>
</dbReference>
<dbReference type="InterPro" id="IPR051259">
    <property type="entry name" value="rRNA_Methyltransferase"/>
</dbReference>
<dbReference type="PANTHER" id="PTHR43191:SF7">
    <property type="entry name" value="OBP33PEP LIKE PROTEIN"/>
    <property type="match status" value="1"/>
</dbReference>
<dbReference type="GO" id="GO:0003723">
    <property type="term" value="F:RNA binding"/>
    <property type="evidence" value="ECO:0007669"/>
    <property type="project" value="InterPro"/>
</dbReference>
<dbReference type="Pfam" id="PF00588">
    <property type="entry name" value="SpoU_methylase"/>
    <property type="match status" value="1"/>
</dbReference>
<dbReference type="SUPFAM" id="SSF75217">
    <property type="entry name" value="alpha/beta knot"/>
    <property type="match status" value="1"/>
</dbReference>
<evidence type="ECO:0000313" key="5">
    <source>
        <dbReference type="Proteomes" id="UP000262969"/>
    </source>
</evidence>
<dbReference type="AlphaFoldDB" id="A0A3D2X432"/>
<dbReference type="InterPro" id="IPR029028">
    <property type="entry name" value="Alpha/beta_knot_MTases"/>
</dbReference>
<dbReference type="Gene3D" id="3.40.1280.10">
    <property type="match status" value="1"/>
</dbReference>